<sequence length="230" mass="26212">MAARTVATATLEARLDVATLDRENPDGSREKLMKSFRKREEEHMTDVEAKLLKGLSRKGIFELFFLYHPPFFYENREACGEEFHAGHVSKWTTFIIVETLLAALAIQPLVANVSLVGWRLSVYGLLWMLTLLGSFIGLVVNAALLGHLLHCPHKLAWIWLCKVGYVSEFPRLFMWISSVTSLLAIGYTTWTLYGAKVGIPCVIVELSGLLFTKWLMWRLKKSLEETYETK</sequence>
<accession>A0A8T0HP10</accession>
<comment type="caution">
    <text evidence="2">The sequence shown here is derived from an EMBL/GenBank/DDBJ whole genome shotgun (WGS) entry which is preliminary data.</text>
</comment>
<dbReference type="Proteomes" id="UP000822688">
    <property type="component" value="Chromosome V"/>
</dbReference>
<evidence type="ECO:0000256" key="1">
    <source>
        <dbReference type="SAM" id="Phobius"/>
    </source>
</evidence>
<feature type="transmembrane region" description="Helical" evidence="1">
    <location>
        <begin position="122"/>
        <end position="151"/>
    </location>
</feature>
<feature type="transmembrane region" description="Helical" evidence="1">
    <location>
        <begin position="91"/>
        <end position="110"/>
    </location>
</feature>
<reference evidence="2" key="1">
    <citation type="submission" date="2020-06" db="EMBL/GenBank/DDBJ databases">
        <title>WGS assembly of Ceratodon purpureus strain R40.</title>
        <authorList>
            <person name="Carey S.B."/>
            <person name="Jenkins J."/>
            <person name="Shu S."/>
            <person name="Lovell J.T."/>
            <person name="Sreedasyam A."/>
            <person name="Maumus F."/>
            <person name="Tiley G.P."/>
            <person name="Fernandez-Pozo N."/>
            <person name="Barry K."/>
            <person name="Chen C."/>
            <person name="Wang M."/>
            <person name="Lipzen A."/>
            <person name="Daum C."/>
            <person name="Saski C.A."/>
            <person name="Payton A.C."/>
            <person name="Mcbreen J.C."/>
            <person name="Conrad R.E."/>
            <person name="Kollar L.M."/>
            <person name="Olsson S."/>
            <person name="Huttunen S."/>
            <person name="Landis J.B."/>
            <person name="Wickett N.J."/>
            <person name="Johnson M.G."/>
            <person name="Rensing S.A."/>
            <person name="Grimwood J."/>
            <person name="Schmutz J."/>
            <person name="Mcdaniel S.F."/>
        </authorList>
    </citation>
    <scope>NUCLEOTIDE SEQUENCE</scope>
    <source>
        <strain evidence="2">R40</strain>
    </source>
</reference>
<dbReference type="EMBL" id="CM026426">
    <property type="protein sequence ID" value="KAG0572567.1"/>
    <property type="molecule type" value="Genomic_DNA"/>
</dbReference>
<feature type="transmembrane region" description="Helical" evidence="1">
    <location>
        <begin position="197"/>
        <end position="216"/>
    </location>
</feature>
<name>A0A8T0HP10_CERPU</name>
<dbReference type="EMBL" id="CM026426">
    <property type="protein sequence ID" value="KAG0572568.1"/>
    <property type="molecule type" value="Genomic_DNA"/>
</dbReference>
<keyword evidence="3" id="KW-1185">Reference proteome</keyword>
<evidence type="ECO:0000313" key="3">
    <source>
        <dbReference type="Proteomes" id="UP000822688"/>
    </source>
</evidence>
<dbReference type="EMBL" id="CM026426">
    <property type="protein sequence ID" value="KAG0572566.1"/>
    <property type="molecule type" value="Genomic_DNA"/>
</dbReference>
<evidence type="ECO:0000313" key="2">
    <source>
        <dbReference type="EMBL" id="KAG0572566.1"/>
    </source>
</evidence>
<protein>
    <submittedName>
        <fullName evidence="2">Uncharacterized protein</fullName>
    </submittedName>
</protein>
<dbReference type="AlphaFoldDB" id="A0A8T0HP10"/>
<keyword evidence="1" id="KW-0472">Membrane</keyword>
<keyword evidence="1" id="KW-0812">Transmembrane</keyword>
<organism evidence="2 3">
    <name type="scientific">Ceratodon purpureus</name>
    <name type="common">Fire moss</name>
    <name type="synonym">Dicranum purpureum</name>
    <dbReference type="NCBI Taxonomy" id="3225"/>
    <lineage>
        <taxon>Eukaryota</taxon>
        <taxon>Viridiplantae</taxon>
        <taxon>Streptophyta</taxon>
        <taxon>Embryophyta</taxon>
        <taxon>Bryophyta</taxon>
        <taxon>Bryophytina</taxon>
        <taxon>Bryopsida</taxon>
        <taxon>Dicranidae</taxon>
        <taxon>Pseudoditrichales</taxon>
        <taxon>Ditrichaceae</taxon>
        <taxon>Ceratodon</taxon>
    </lineage>
</organism>
<proteinExistence type="predicted"/>
<keyword evidence="1" id="KW-1133">Transmembrane helix</keyword>
<gene>
    <name evidence="2" type="ORF">KC19_VG106300</name>
</gene>